<dbReference type="EMBL" id="CZBU01000001">
    <property type="protein sequence ID" value="CUQ74632.1"/>
    <property type="molecule type" value="Genomic_DNA"/>
</dbReference>
<dbReference type="Pfam" id="PF01381">
    <property type="entry name" value="HTH_3"/>
    <property type="match status" value="1"/>
</dbReference>
<dbReference type="PROSITE" id="PS50943">
    <property type="entry name" value="HTH_CROC1"/>
    <property type="match status" value="1"/>
</dbReference>
<dbReference type="Proteomes" id="UP000095621">
    <property type="component" value="Unassembled WGS sequence"/>
</dbReference>
<protein>
    <submittedName>
        <fullName evidence="3">Anaerobic benzoate catabolism transcriptional regulator</fullName>
    </submittedName>
</protein>
<evidence type="ECO:0000313" key="3">
    <source>
        <dbReference type="EMBL" id="CUQ74632.1"/>
    </source>
</evidence>
<dbReference type="CDD" id="cd00093">
    <property type="entry name" value="HTH_XRE"/>
    <property type="match status" value="1"/>
</dbReference>
<dbReference type="RefSeq" id="WP_055213940.1">
    <property type="nucleotide sequence ID" value="NZ_CZBU01000001.1"/>
</dbReference>
<dbReference type="SMART" id="SM00530">
    <property type="entry name" value="HTH_XRE"/>
    <property type="match status" value="1"/>
</dbReference>
<sequence length="110" mass="12632">MKERIINIGPRLKQRRKEMRIKQTKMAKELGVSQTYLSNIEGGRTNCSITLFVDICNYLNVTPDYLMLGNMRGNRASIDIIDELKMCSSEEIATVKKIVDAFVLKKTEPY</sequence>
<dbReference type="SUPFAM" id="SSF47413">
    <property type="entry name" value="lambda repressor-like DNA-binding domains"/>
    <property type="match status" value="1"/>
</dbReference>
<dbReference type="InterPro" id="IPR010982">
    <property type="entry name" value="Lambda_DNA-bd_dom_sf"/>
</dbReference>
<name>A0A174YLM0_9FIRM</name>
<dbReference type="AlphaFoldDB" id="A0A174YLM0"/>
<reference evidence="3 4" key="1">
    <citation type="submission" date="2015-09" db="EMBL/GenBank/DDBJ databases">
        <authorList>
            <consortium name="Pathogen Informatics"/>
        </authorList>
    </citation>
    <scope>NUCLEOTIDE SEQUENCE [LARGE SCALE GENOMIC DNA]</scope>
    <source>
        <strain evidence="3 4">2789STDY5834875</strain>
    </source>
</reference>
<dbReference type="Gene3D" id="1.10.260.40">
    <property type="entry name" value="lambda repressor-like DNA-binding domains"/>
    <property type="match status" value="1"/>
</dbReference>
<dbReference type="OrthoDB" id="2187867at2"/>
<evidence type="ECO:0000256" key="1">
    <source>
        <dbReference type="ARBA" id="ARBA00023125"/>
    </source>
</evidence>
<evidence type="ECO:0000259" key="2">
    <source>
        <dbReference type="PROSITE" id="PS50943"/>
    </source>
</evidence>
<organism evidence="3 4">
    <name type="scientific">Lachnospira eligens</name>
    <dbReference type="NCBI Taxonomy" id="39485"/>
    <lineage>
        <taxon>Bacteria</taxon>
        <taxon>Bacillati</taxon>
        <taxon>Bacillota</taxon>
        <taxon>Clostridia</taxon>
        <taxon>Lachnospirales</taxon>
        <taxon>Lachnospiraceae</taxon>
        <taxon>Lachnospira</taxon>
    </lineage>
</organism>
<dbReference type="PANTHER" id="PTHR46558">
    <property type="entry name" value="TRACRIPTIONAL REGULATORY PROTEIN-RELATED-RELATED"/>
    <property type="match status" value="1"/>
</dbReference>
<feature type="domain" description="HTH cro/C1-type" evidence="2">
    <location>
        <begin position="12"/>
        <end position="66"/>
    </location>
</feature>
<keyword evidence="1" id="KW-0238">DNA-binding</keyword>
<dbReference type="PANTHER" id="PTHR46558:SF11">
    <property type="entry name" value="HTH-TYPE TRANSCRIPTIONAL REGULATOR XRE"/>
    <property type="match status" value="1"/>
</dbReference>
<proteinExistence type="predicted"/>
<gene>
    <name evidence="3" type="ORF">ERS852490_00033</name>
</gene>
<accession>A0A174YLM0</accession>
<evidence type="ECO:0000313" key="4">
    <source>
        <dbReference type="Proteomes" id="UP000095621"/>
    </source>
</evidence>
<dbReference type="InterPro" id="IPR001387">
    <property type="entry name" value="Cro/C1-type_HTH"/>
</dbReference>
<dbReference type="GO" id="GO:0003677">
    <property type="term" value="F:DNA binding"/>
    <property type="evidence" value="ECO:0007669"/>
    <property type="project" value="UniProtKB-KW"/>
</dbReference>